<dbReference type="Gene3D" id="2.60.40.1740">
    <property type="entry name" value="hypothetical protein (bacova_03559)"/>
    <property type="match status" value="1"/>
</dbReference>
<evidence type="ECO:0000259" key="2">
    <source>
        <dbReference type="Pfam" id="PF14274"/>
    </source>
</evidence>
<keyword evidence="4" id="KW-1185">Reference proteome</keyword>
<dbReference type="AlphaFoldDB" id="A0A840DDG4"/>
<dbReference type="Pfam" id="PF08522">
    <property type="entry name" value="BT_3987-like_N"/>
    <property type="match status" value="1"/>
</dbReference>
<dbReference type="PROSITE" id="PS51257">
    <property type="entry name" value="PROKAR_LIPOPROTEIN"/>
    <property type="match status" value="1"/>
</dbReference>
<dbReference type="Proteomes" id="UP000560658">
    <property type="component" value="Unassembled WGS sequence"/>
</dbReference>
<evidence type="ECO:0000313" key="4">
    <source>
        <dbReference type="Proteomes" id="UP000560658"/>
    </source>
</evidence>
<gene>
    <name evidence="3" type="ORF">GGR06_004216</name>
</gene>
<dbReference type="Pfam" id="PF14274">
    <property type="entry name" value="BT_3044-like_C"/>
    <property type="match status" value="1"/>
</dbReference>
<organism evidence="3 4">
    <name type="scientific">Bacteroides reticulotermitis</name>
    <dbReference type="NCBI Taxonomy" id="1133319"/>
    <lineage>
        <taxon>Bacteria</taxon>
        <taxon>Pseudomonadati</taxon>
        <taxon>Bacteroidota</taxon>
        <taxon>Bacteroidia</taxon>
        <taxon>Bacteroidales</taxon>
        <taxon>Bacteroidaceae</taxon>
        <taxon>Bacteroides</taxon>
    </lineage>
</organism>
<evidence type="ECO:0008006" key="5">
    <source>
        <dbReference type="Google" id="ProtNLM"/>
    </source>
</evidence>
<protein>
    <recommendedName>
        <fullName evidence="5">DUF4361 domain-containing protein</fullName>
    </recommendedName>
</protein>
<comment type="caution">
    <text evidence="3">The sequence shown here is derived from an EMBL/GenBank/DDBJ whole genome shotgun (WGS) entry which is preliminary data.</text>
</comment>
<dbReference type="RefSeq" id="WP_044165714.1">
    <property type="nucleotide sequence ID" value="NZ_JACIER010000032.1"/>
</dbReference>
<reference evidence="3" key="1">
    <citation type="submission" date="2020-08" db="EMBL/GenBank/DDBJ databases">
        <title>Genomic Encyclopedia of Type Strains, Phase IV (KMG-IV): sequencing the most valuable type-strain genomes for metagenomic binning, comparative biology and taxonomic classification.</title>
        <authorList>
            <person name="Goeker M."/>
        </authorList>
    </citation>
    <scope>NUCLEOTIDE SEQUENCE [LARGE SCALE GENOMIC DNA]</scope>
    <source>
        <strain evidence="3">DSM 105720</strain>
    </source>
</reference>
<dbReference type="EMBL" id="JACIER010000032">
    <property type="protein sequence ID" value="MBB4046382.1"/>
    <property type="molecule type" value="Genomic_DNA"/>
</dbReference>
<sequence>MKLNKIVYLLGVTAMLLTSCEQENPLESEQYIKQVYIVGAYDIVQKFDVPYGEEPQNTYIAIATGGSLTIDKNVDVTLTHNDATIDWYNNKYMIDAPVEYRKLESEYCDFPSMTTTIKTGQVYSRLPFSIKSFGLHCDSLYALTFKIESVSNYIKHPKDTVLIMNLNFVNEFSGSYQLTATKYTLDNAGNELMPTSMNLTRTLKAVDKDRIRFFNEATVEAVTTLTRGNYFKSIEDNCVMFSRQADGSFTVSSWKNLPVSNGAVTYSDNEFKFSYDYTSGGKNYRIKGVLTR</sequence>
<proteinExistence type="predicted"/>
<feature type="domain" description="BT-3044-like C-terminal" evidence="2">
    <location>
        <begin position="161"/>
        <end position="291"/>
    </location>
</feature>
<name>A0A840DDG4_9BACE</name>
<feature type="domain" description="BT-3987-like N-terminal" evidence="1">
    <location>
        <begin position="32"/>
        <end position="153"/>
    </location>
</feature>
<evidence type="ECO:0000313" key="3">
    <source>
        <dbReference type="EMBL" id="MBB4046382.1"/>
    </source>
</evidence>
<dbReference type="InterPro" id="IPR025371">
    <property type="entry name" value="BT_3044-like_C"/>
</dbReference>
<accession>A0A840DDG4</accession>
<dbReference type="InterPro" id="IPR013728">
    <property type="entry name" value="BT_3987-like_N"/>
</dbReference>
<evidence type="ECO:0000259" key="1">
    <source>
        <dbReference type="Pfam" id="PF08522"/>
    </source>
</evidence>